<organism evidence="2 3">
    <name type="scientific">Rhizoctonia solani</name>
    <dbReference type="NCBI Taxonomy" id="456999"/>
    <lineage>
        <taxon>Eukaryota</taxon>
        <taxon>Fungi</taxon>
        <taxon>Dikarya</taxon>
        <taxon>Basidiomycota</taxon>
        <taxon>Agaricomycotina</taxon>
        <taxon>Agaricomycetes</taxon>
        <taxon>Cantharellales</taxon>
        <taxon>Ceratobasidiaceae</taxon>
        <taxon>Rhizoctonia</taxon>
    </lineage>
</organism>
<dbReference type="OrthoDB" id="2428527at2759"/>
<evidence type="ECO:0000313" key="3">
    <source>
        <dbReference type="Proteomes" id="UP000663843"/>
    </source>
</evidence>
<feature type="region of interest" description="Disordered" evidence="1">
    <location>
        <begin position="64"/>
        <end position="130"/>
    </location>
</feature>
<proteinExistence type="predicted"/>
<comment type="caution">
    <text evidence="2">The sequence shown here is derived from an EMBL/GenBank/DDBJ whole genome shotgun (WGS) entry which is preliminary data.</text>
</comment>
<dbReference type="AlphaFoldDB" id="A0A8H3BFA7"/>
<dbReference type="EMBL" id="CAJMWT010002793">
    <property type="protein sequence ID" value="CAE6454697.1"/>
    <property type="molecule type" value="Genomic_DNA"/>
</dbReference>
<feature type="compositionally biased region" description="Low complexity" evidence="1">
    <location>
        <begin position="104"/>
        <end position="115"/>
    </location>
</feature>
<evidence type="ECO:0000313" key="2">
    <source>
        <dbReference type="EMBL" id="CAE6454697.1"/>
    </source>
</evidence>
<dbReference type="Proteomes" id="UP000663843">
    <property type="component" value="Unassembled WGS sequence"/>
</dbReference>
<feature type="compositionally biased region" description="Acidic residues" evidence="1">
    <location>
        <begin position="75"/>
        <end position="87"/>
    </location>
</feature>
<sequence length="565" mass="64047">MVAIRRTCPECHESRSPKTIRRHLKYGCPSYQKRASKLRRAVDACLARLRRLGLADPALPLLARYHRPTSPTPSIEDDDDNEAMEPPEPEHPDSQFDTPGAGPGPSSRSQSPRFGLNNQREGENQDEDEDVGLDVLRDLPWMHGLTVREYYEQNVQRELLRGGLQLPDHHRMTVRSFNYKVDTDISGHAYSKLRRAFPDRLDDLPPERELARQIAKISGFAARAIYVEGAKNDADEDRRSRETGINGLSPLARISSLSFPVSFPHDFMHLIFENIIPTLFDLWTRGGNFATFGTGDENYLLHPDVWTVVAEACPLLAQLSQIKLIYGLTEELDLEEHRENIKNGTRYNNYSDLVFVNPTKEIILQPSLQRKVAKHLSGVIGIEEGVISNALEGRHSRVWGKMQRLDRSLAEQVVGGEVIRGAMLTSCESMRDASHVRFYSKFSRWRWDCVRPTELHEEQLSYGRAEMFVVLEADFIASLNIPDPLPIIVAIVSPFVQLRHIRDADLVEYRLSSGNYAGAEVVDATKIDCLIGRITTGTLRRRSFVVERTSVVGRMDMLDVTVEPE</sequence>
<protein>
    <submittedName>
        <fullName evidence="2">Uncharacterized protein</fullName>
    </submittedName>
</protein>
<name>A0A8H3BFA7_9AGAM</name>
<evidence type="ECO:0000256" key="1">
    <source>
        <dbReference type="SAM" id="MobiDB-lite"/>
    </source>
</evidence>
<gene>
    <name evidence="2" type="ORF">RDB_LOCUS90156</name>
</gene>
<reference evidence="2" key="1">
    <citation type="submission" date="2021-01" db="EMBL/GenBank/DDBJ databases">
        <authorList>
            <person name="Kaushik A."/>
        </authorList>
    </citation>
    <scope>NUCLEOTIDE SEQUENCE</scope>
    <source>
        <strain evidence="2">AG2-2IIIB</strain>
    </source>
</reference>
<accession>A0A8H3BFA7</accession>